<accession>A0A1G4SHZ2</accession>
<name>A0A1G4SHZ2_9CAUL</name>
<evidence type="ECO:0000313" key="2">
    <source>
        <dbReference type="Proteomes" id="UP000199150"/>
    </source>
</evidence>
<dbReference type="EMBL" id="FMTS01000004">
    <property type="protein sequence ID" value="SCW68185.1"/>
    <property type="molecule type" value="Genomic_DNA"/>
</dbReference>
<reference evidence="2" key="1">
    <citation type="submission" date="2016-10" db="EMBL/GenBank/DDBJ databases">
        <authorList>
            <person name="Varghese N."/>
            <person name="Submissions S."/>
        </authorList>
    </citation>
    <scope>NUCLEOTIDE SEQUENCE [LARGE SCALE GENOMIC DNA]</scope>
    <source>
        <strain evidence="2">CGMCC 1.3431</strain>
    </source>
</reference>
<dbReference type="OrthoDB" id="9779724at2"/>
<dbReference type="AlphaFoldDB" id="A0A1G4SHZ2"/>
<dbReference type="Proteomes" id="UP000199150">
    <property type="component" value="Unassembled WGS sequence"/>
</dbReference>
<evidence type="ECO:0000313" key="1">
    <source>
        <dbReference type="EMBL" id="SCW68185.1"/>
    </source>
</evidence>
<dbReference type="STRING" id="260084.SAMN02927928_2673"/>
<protein>
    <submittedName>
        <fullName evidence="1">Uncharacterized protein</fullName>
    </submittedName>
</protein>
<gene>
    <name evidence="1" type="ORF">SAMN02927928_2673</name>
</gene>
<keyword evidence="2" id="KW-1185">Reference proteome</keyword>
<sequence>MAQYHAVANSRNIGRGMAFTIQSGVLRRMDVLDLHLEEDGKVEARIEHFDPTGLCISLNGATFKCRPWRMGDAAVRRLPGTISSWTIDQILEEAADA</sequence>
<dbReference type="RefSeq" id="WP_090648819.1">
    <property type="nucleotide sequence ID" value="NZ_CBCRYE010000002.1"/>
</dbReference>
<proteinExistence type="predicted"/>
<organism evidence="1 2">
    <name type="scientific">Asticcacaulis taihuensis</name>
    <dbReference type="NCBI Taxonomy" id="260084"/>
    <lineage>
        <taxon>Bacteria</taxon>
        <taxon>Pseudomonadati</taxon>
        <taxon>Pseudomonadota</taxon>
        <taxon>Alphaproteobacteria</taxon>
        <taxon>Caulobacterales</taxon>
        <taxon>Caulobacteraceae</taxon>
        <taxon>Asticcacaulis</taxon>
    </lineage>
</organism>